<organism evidence="2 3">
    <name type="scientific">Calycomorphotria hydatis</name>
    <dbReference type="NCBI Taxonomy" id="2528027"/>
    <lineage>
        <taxon>Bacteria</taxon>
        <taxon>Pseudomonadati</taxon>
        <taxon>Planctomycetota</taxon>
        <taxon>Planctomycetia</taxon>
        <taxon>Planctomycetales</taxon>
        <taxon>Planctomycetaceae</taxon>
        <taxon>Calycomorphotria</taxon>
    </lineage>
</organism>
<feature type="region of interest" description="Disordered" evidence="1">
    <location>
        <begin position="308"/>
        <end position="329"/>
    </location>
</feature>
<protein>
    <submittedName>
        <fullName evidence="2">Uncharacterized protein</fullName>
    </submittedName>
</protein>
<evidence type="ECO:0000313" key="2">
    <source>
        <dbReference type="EMBL" id="QDT66651.1"/>
    </source>
</evidence>
<sequence length="329" mass="36387">MTTKEAALAAQRYHAALLSRDHRSPTLNPPLPAWSNCLRLAEKATRAKSLGYVLAARRLRRDYRVSLVTLVDFIDTERLQLDDEFAPRRILSPREITAELLSLTSEFPEVLFIPKRAIIRVTTEPVTLEGIELGAFEIDLSIDALHLPHPYEIGTTSPNPAASDIDCIHPHVRSRTLCEGEATAPIKHALADGRLADFFQVVSQTLQTYNPASAFTDLDRWHQHILECESCGDDFDADQGWCCNNCSSSLCGACHSYCPNCEEVYCDSCYVDCRSDECVLRICRSCHEESNGLCQECIQEQSTQGDAAASAATPNNSVPVPANSEEVTV</sequence>
<dbReference type="OrthoDB" id="258484at2"/>
<dbReference type="RefSeq" id="WP_145265903.1">
    <property type="nucleotide sequence ID" value="NZ_CP036316.1"/>
</dbReference>
<reference evidence="2 3" key="1">
    <citation type="submission" date="2019-02" db="EMBL/GenBank/DDBJ databases">
        <title>Deep-cultivation of Planctomycetes and their phenomic and genomic characterization uncovers novel biology.</title>
        <authorList>
            <person name="Wiegand S."/>
            <person name="Jogler M."/>
            <person name="Boedeker C."/>
            <person name="Pinto D."/>
            <person name="Vollmers J."/>
            <person name="Rivas-Marin E."/>
            <person name="Kohn T."/>
            <person name="Peeters S.H."/>
            <person name="Heuer A."/>
            <person name="Rast P."/>
            <person name="Oberbeckmann S."/>
            <person name="Bunk B."/>
            <person name="Jeske O."/>
            <person name="Meyerdierks A."/>
            <person name="Storesund J.E."/>
            <person name="Kallscheuer N."/>
            <person name="Luecker S."/>
            <person name="Lage O.M."/>
            <person name="Pohl T."/>
            <person name="Merkel B.J."/>
            <person name="Hornburger P."/>
            <person name="Mueller R.-W."/>
            <person name="Bruemmer F."/>
            <person name="Labrenz M."/>
            <person name="Spormann A.M."/>
            <person name="Op den Camp H."/>
            <person name="Overmann J."/>
            <person name="Amann R."/>
            <person name="Jetten M.S.M."/>
            <person name="Mascher T."/>
            <person name="Medema M.H."/>
            <person name="Devos D.P."/>
            <person name="Kaster A.-K."/>
            <person name="Ovreas L."/>
            <person name="Rohde M."/>
            <person name="Galperin M.Y."/>
            <person name="Jogler C."/>
        </authorList>
    </citation>
    <scope>NUCLEOTIDE SEQUENCE [LARGE SCALE GENOMIC DNA]</scope>
    <source>
        <strain evidence="2 3">V22</strain>
    </source>
</reference>
<dbReference type="EMBL" id="CP036316">
    <property type="protein sequence ID" value="QDT66651.1"/>
    <property type="molecule type" value="Genomic_DNA"/>
</dbReference>
<keyword evidence="3" id="KW-1185">Reference proteome</keyword>
<dbReference type="Proteomes" id="UP000319976">
    <property type="component" value="Chromosome"/>
</dbReference>
<accession>A0A517TE51</accession>
<dbReference type="KEGG" id="chya:V22_39220"/>
<name>A0A517TE51_9PLAN</name>
<evidence type="ECO:0000256" key="1">
    <source>
        <dbReference type="SAM" id="MobiDB-lite"/>
    </source>
</evidence>
<evidence type="ECO:0000313" key="3">
    <source>
        <dbReference type="Proteomes" id="UP000319976"/>
    </source>
</evidence>
<dbReference type="AlphaFoldDB" id="A0A517TE51"/>
<proteinExistence type="predicted"/>
<gene>
    <name evidence="2" type="ORF">V22_39220</name>
</gene>